<dbReference type="InterPro" id="IPR049053">
    <property type="entry name" value="AFCA-like_C"/>
</dbReference>
<evidence type="ECO:0000259" key="2">
    <source>
        <dbReference type="Pfam" id="PF22124"/>
    </source>
</evidence>
<dbReference type="Gene3D" id="1.50.10.10">
    <property type="match status" value="1"/>
</dbReference>
<dbReference type="GO" id="GO:0005975">
    <property type="term" value="P:carbohydrate metabolic process"/>
    <property type="evidence" value="ECO:0007669"/>
    <property type="project" value="InterPro"/>
</dbReference>
<dbReference type="InterPro" id="IPR054363">
    <property type="entry name" value="GH95_cat"/>
</dbReference>
<evidence type="ECO:0000259" key="1">
    <source>
        <dbReference type="Pfam" id="PF21307"/>
    </source>
</evidence>
<accession>A0AAE8MXT6</accession>
<comment type="caution">
    <text evidence="3">The sequence shown here is derived from an EMBL/GenBank/DDBJ whole genome shotgun (WGS) entry which is preliminary data.</text>
</comment>
<reference evidence="3" key="1">
    <citation type="submission" date="2018-03" db="EMBL/GenBank/DDBJ databases">
        <authorList>
            <person name="Guldener U."/>
        </authorList>
    </citation>
    <scope>NUCLEOTIDE SEQUENCE</scope>
</reference>
<dbReference type="SUPFAM" id="SSF48208">
    <property type="entry name" value="Six-hairpin glycosidases"/>
    <property type="match status" value="1"/>
</dbReference>
<protein>
    <submittedName>
        <fullName evidence="3">Uncharacterized protein</fullName>
    </submittedName>
</protein>
<organism evidence="3 4">
    <name type="scientific">Cephalotrichum gorgonifer</name>
    <dbReference type="NCBI Taxonomy" id="2041049"/>
    <lineage>
        <taxon>Eukaryota</taxon>
        <taxon>Fungi</taxon>
        <taxon>Dikarya</taxon>
        <taxon>Ascomycota</taxon>
        <taxon>Pezizomycotina</taxon>
        <taxon>Sordariomycetes</taxon>
        <taxon>Hypocreomycetidae</taxon>
        <taxon>Microascales</taxon>
        <taxon>Microascaceae</taxon>
        <taxon>Cephalotrichum</taxon>
    </lineage>
</organism>
<feature type="domain" description="Alpha fucosidase A-like C-terminal" evidence="1">
    <location>
        <begin position="169"/>
        <end position="233"/>
    </location>
</feature>
<dbReference type="InterPro" id="IPR008928">
    <property type="entry name" value="6-hairpin_glycosidase_sf"/>
</dbReference>
<gene>
    <name evidence="3" type="ORF">DNG_04287</name>
</gene>
<evidence type="ECO:0000313" key="3">
    <source>
        <dbReference type="EMBL" id="SPO01613.1"/>
    </source>
</evidence>
<dbReference type="InterPro" id="IPR012341">
    <property type="entry name" value="6hp_glycosidase-like_sf"/>
</dbReference>
<dbReference type="GO" id="GO:0004560">
    <property type="term" value="F:alpha-L-fucosidase activity"/>
    <property type="evidence" value="ECO:0007669"/>
    <property type="project" value="TreeGrafter"/>
</dbReference>
<dbReference type="PANTHER" id="PTHR31084:SF0">
    <property type="entry name" value="ALPHA-L-FUCOSIDASE 2"/>
    <property type="match status" value="1"/>
</dbReference>
<name>A0AAE8MXT6_9PEZI</name>
<dbReference type="Pfam" id="PF22124">
    <property type="entry name" value="Glyco_hydro_95_cat"/>
    <property type="match status" value="1"/>
</dbReference>
<dbReference type="Pfam" id="PF21307">
    <property type="entry name" value="Glyco_hydro_95_C"/>
    <property type="match status" value="1"/>
</dbReference>
<dbReference type="AlphaFoldDB" id="A0AAE8MXT6"/>
<dbReference type="EMBL" id="ONZQ02000005">
    <property type="protein sequence ID" value="SPO01613.1"/>
    <property type="molecule type" value="Genomic_DNA"/>
</dbReference>
<dbReference type="PANTHER" id="PTHR31084">
    <property type="entry name" value="ALPHA-L-FUCOSIDASE 2"/>
    <property type="match status" value="1"/>
</dbReference>
<feature type="domain" description="Glycosyl hydrolase family 95 catalytic" evidence="2">
    <location>
        <begin position="1"/>
        <end position="167"/>
    </location>
</feature>
<keyword evidence="4" id="KW-1185">Reference proteome</keyword>
<dbReference type="Proteomes" id="UP001187682">
    <property type="component" value="Unassembled WGS sequence"/>
</dbReference>
<sequence>MDNQLLYQLFNDVVETCEILGLEVSECSSAKDYLPNIPPPQIGSKGQILEWRQDYDEVEPGHRHMSPLWGLYPGKQMTPLTSQAYAKASEVLLGNRMRNGSGSTGWSRAWVINLYARLFLGDTAWSSIVSFIQKYPSNNLWNSDNGPGTAFQIDGNYGLTAGIAEILLQSHGVVHLLPALPSSVPNGSVKGLVARGNFVVDMDWSDMALTSASITSRSGGQLALRVQDDSGFMIDGSEYTGPINTTIGATYRVARTN</sequence>
<proteinExistence type="predicted"/>
<evidence type="ECO:0000313" key="4">
    <source>
        <dbReference type="Proteomes" id="UP001187682"/>
    </source>
</evidence>